<proteinExistence type="predicted"/>
<dbReference type="EMBL" id="NPEX01000134">
    <property type="protein sequence ID" value="RAI42683.1"/>
    <property type="molecule type" value="Genomic_DNA"/>
</dbReference>
<evidence type="ECO:0000313" key="3">
    <source>
        <dbReference type="EMBL" id="RAI42683.1"/>
    </source>
</evidence>
<dbReference type="PANTHER" id="PTHR36837">
    <property type="entry name" value="POLY(3-HYDROXYALKANOATE) POLYMERASE SUBUNIT PHAC"/>
    <property type="match status" value="1"/>
</dbReference>
<sequence length="392" mass="42002">MAGSSFSTALFWPMLAAMSASEATAAFVHEIARMTATEEALRPPRERPGWATANRVTLELPSLTLRDFSPLHPATMSRCTNGLAGRTAPPATVICGPYALHGATVADFAPGHSLAEVLLGCGRHDLHLVEWRSATPEMRFFGIDTLLADLNVAIDGFDGPVDLIGLCQGGWMALLYAARFPEKVRRLVVAGAPLDLAAGESGLARLAAATPLSQFTELLRFGDGRLLGQLMLGLWGPAPTSPEAIRRELELPDGDPAPLAPDAAAPDQDALLQRFRDWYDWTVDLPGTFYLQVVEWLYKENRLVRGTFPALGRRIDLAALRLPVLLLGGRDDALVGSPAVLAASRALGTPARDLALLEVPATHLGLFMGARTLAATWPRIVAWLDRPDGGSA</sequence>
<dbReference type="AlphaFoldDB" id="A0A327KY53"/>
<dbReference type="InterPro" id="IPR029058">
    <property type="entry name" value="AB_hydrolase_fold"/>
</dbReference>
<dbReference type="SUPFAM" id="SSF53474">
    <property type="entry name" value="alpha/beta-Hydrolases"/>
    <property type="match status" value="1"/>
</dbReference>
<keyword evidence="4" id="KW-1185">Reference proteome</keyword>
<evidence type="ECO:0000313" key="4">
    <source>
        <dbReference type="Proteomes" id="UP000249130"/>
    </source>
</evidence>
<accession>A0A327KY53</accession>
<protein>
    <submittedName>
        <fullName evidence="3">Poly(3-hydroxyalkanoate) synthetase</fullName>
    </submittedName>
</protein>
<comment type="caution">
    <text evidence="3">The sequence shown here is derived from an EMBL/GenBank/DDBJ whole genome shotgun (WGS) entry which is preliminary data.</text>
</comment>
<evidence type="ECO:0000259" key="2">
    <source>
        <dbReference type="Pfam" id="PF06850"/>
    </source>
</evidence>
<feature type="signal peptide" evidence="1">
    <location>
        <begin position="1"/>
        <end position="25"/>
    </location>
</feature>
<evidence type="ECO:0000256" key="1">
    <source>
        <dbReference type="SAM" id="SignalP"/>
    </source>
</evidence>
<dbReference type="InterPro" id="IPR009656">
    <property type="entry name" value="PHB_depo_C"/>
</dbReference>
<gene>
    <name evidence="3" type="ORF">CH341_18235</name>
</gene>
<dbReference type="PANTHER" id="PTHR36837:SF2">
    <property type="entry name" value="POLY(3-HYDROXYALKANOATE) POLYMERASE SUBUNIT PHAC"/>
    <property type="match status" value="1"/>
</dbReference>
<feature type="chain" id="PRO_5016327630" evidence="1">
    <location>
        <begin position="26"/>
        <end position="392"/>
    </location>
</feature>
<feature type="domain" description="PHB de-polymerase C-terminal" evidence="2">
    <location>
        <begin position="270"/>
        <end position="385"/>
    </location>
</feature>
<dbReference type="Pfam" id="PF06850">
    <property type="entry name" value="PHB_depo_C"/>
    <property type="match status" value="1"/>
</dbReference>
<dbReference type="Gene3D" id="3.40.50.1820">
    <property type="entry name" value="alpha/beta hydrolase"/>
    <property type="match status" value="1"/>
</dbReference>
<dbReference type="RefSeq" id="WP_111420436.1">
    <property type="nucleotide sequence ID" value="NZ_NPEX01000134.1"/>
</dbReference>
<keyword evidence="1" id="KW-0732">Signal</keyword>
<organism evidence="3 4">
    <name type="scientific">Rhodoplanes roseus</name>
    <dbReference type="NCBI Taxonomy" id="29409"/>
    <lineage>
        <taxon>Bacteria</taxon>
        <taxon>Pseudomonadati</taxon>
        <taxon>Pseudomonadota</taxon>
        <taxon>Alphaproteobacteria</taxon>
        <taxon>Hyphomicrobiales</taxon>
        <taxon>Nitrobacteraceae</taxon>
        <taxon>Rhodoplanes</taxon>
    </lineage>
</organism>
<name>A0A327KY53_9BRAD</name>
<dbReference type="Proteomes" id="UP000249130">
    <property type="component" value="Unassembled WGS sequence"/>
</dbReference>
<dbReference type="InterPro" id="IPR051321">
    <property type="entry name" value="PHA/PHB_synthase"/>
</dbReference>
<reference evidence="3 4" key="1">
    <citation type="submission" date="2017-07" db="EMBL/GenBank/DDBJ databases">
        <title>Draft Genome Sequences of Select Purple Nonsulfur Bacteria.</title>
        <authorList>
            <person name="Lasarre B."/>
            <person name="Mckinlay J.B."/>
        </authorList>
    </citation>
    <scope>NUCLEOTIDE SEQUENCE [LARGE SCALE GENOMIC DNA]</scope>
    <source>
        <strain evidence="3 4">DSM 5909</strain>
    </source>
</reference>
<dbReference type="OrthoDB" id="9767934at2"/>